<proteinExistence type="predicted"/>
<keyword evidence="2" id="KW-1185">Reference proteome</keyword>
<dbReference type="EMBL" id="ML770217">
    <property type="protein sequence ID" value="KAE9384121.1"/>
    <property type="molecule type" value="Genomic_DNA"/>
</dbReference>
<evidence type="ECO:0000313" key="1">
    <source>
        <dbReference type="EMBL" id="KAE9384121.1"/>
    </source>
</evidence>
<evidence type="ECO:0000313" key="2">
    <source>
        <dbReference type="Proteomes" id="UP000799118"/>
    </source>
</evidence>
<protein>
    <submittedName>
        <fullName evidence="1">Uncharacterized protein</fullName>
    </submittedName>
</protein>
<name>A0A6A4GFA7_9AGAR</name>
<gene>
    <name evidence="1" type="ORF">BT96DRAFT_1008399</name>
</gene>
<dbReference type="Proteomes" id="UP000799118">
    <property type="component" value="Unassembled WGS sequence"/>
</dbReference>
<sequence>MASTIQYRIATPMWDSASSEQHKSAKKAFHLPKLVKNAPLPAPQLTILEMLQFPMPSVSQKLTTPALATYFSAESPSFINDTLLDLIRQLPMPLKETIHRLESFLREQRLHSICPYFQ</sequence>
<dbReference type="AlphaFoldDB" id="A0A6A4GFA7"/>
<organism evidence="1 2">
    <name type="scientific">Gymnopus androsaceus JB14</name>
    <dbReference type="NCBI Taxonomy" id="1447944"/>
    <lineage>
        <taxon>Eukaryota</taxon>
        <taxon>Fungi</taxon>
        <taxon>Dikarya</taxon>
        <taxon>Basidiomycota</taxon>
        <taxon>Agaricomycotina</taxon>
        <taxon>Agaricomycetes</taxon>
        <taxon>Agaricomycetidae</taxon>
        <taxon>Agaricales</taxon>
        <taxon>Marasmiineae</taxon>
        <taxon>Omphalotaceae</taxon>
        <taxon>Gymnopus</taxon>
    </lineage>
</organism>
<reference evidence="1" key="1">
    <citation type="journal article" date="2019" name="Environ. Microbiol.">
        <title>Fungal ecological strategies reflected in gene transcription - a case study of two litter decomposers.</title>
        <authorList>
            <person name="Barbi F."/>
            <person name="Kohler A."/>
            <person name="Barry K."/>
            <person name="Baskaran P."/>
            <person name="Daum C."/>
            <person name="Fauchery L."/>
            <person name="Ihrmark K."/>
            <person name="Kuo A."/>
            <person name="LaButti K."/>
            <person name="Lipzen A."/>
            <person name="Morin E."/>
            <person name="Grigoriev I.V."/>
            <person name="Henrissat B."/>
            <person name="Lindahl B."/>
            <person name="Martin F."/>
        </authorList>
    </citation>
    <scope>NUCLEOTIDE SEQUENCE</scope>
    <source>
        <strain evidence="1">JB14</strain>
    </source>
</reference>
<accession>A0A6A4GFA7</accession>